<dbReference type="SUPFAM" id="SSF48230">
    <property type="entry name" value="Chondroitin AC/alginate lyase"/>
    <property type="match status" value="1"/>
</dbReference>
<reference evidence="7" key="1">
    <citation type="submission" date="2023-07" db="EMBL/GenBank/DDBJ databases">
        <title>Genome content predicts the carbon catabolic preferences of heterotrophic bacteria.</title>
        <authorList>
            <person name="Gralka M."/>
        </authorList>
    </citation>
    <scope>NUCLEOTIDE SEQUENCE</scope>
    <source>
        <strain evidence="7">F2M12</strain>
    </source>
</reference>
<dbReference type="Pfam" id="PF16889">
    <property type="entry name" value="Hepar_II_III_N"/>
    <property type="match status" value="1"/>
</dbReference>
<proteinExistence type="predicted"/>
<evidence type="ECO:0000259" key="6">
    <source>
        <dbReference type="Pfam" id="PF16889"/>
    </source>
</evidence>
<evidence type="ECO:0000256" key="2">
    <source>
        <dbReference type="ARBA" id="ARBA00022729"/>
    </source>
</evidence>
<accession>A0AAW7Z7P4</accession>
<gene>
    <name evidence="7" type="ORF">Q4527_15555</name>
</gene>
<keyword evidence="4" id="KW-0456">Lyase</keyword>
<dbReference type="Pfam" id="PF07940">
    <property type="entry name" value="Hepar_II_III_C"/>
    <property type="match status" value="1"/>
</dbReference>
<dbReference type="AlphaFoldDB" id="A0AAW7Z7P4"/>
<evidence type="ECO:0000256" key="3">
    <source>
        <dbReference type="ARBA" id="ARBA00022764"/>
    </source>
</evidence>
<dbReference type="GO" id="GO:0042597">
    <property type="term" value="C:periplasmic space"/>
    <property type="evidence" value="ECO:0007669"/>
    <property type="project" value="UniProtKB-SubCell"/>
</dbReference>
<dbReference type="Proteomes" id="UP001170717">
    <property type="component" value="Unassembled WGS sequence"/>
</dbReference>
<evidence type="ECO:0000259" key="5">
    <source>
        <dbReference type="Pfam" id="PF07940"/>
    </source>
</evidence>
<name>A0AAW7Z7P4_9ALTE</name>
<evidence type="ECO:0000313" key="7">
    <source>
        <dbReference type="EMBL" id="MDO6578821.1"/>
    </source>
</evidence>
<keyword evidence="3" id="KW-0574">Periplasm</keyword>
<dbReference type="PANTHER" id="PTHR39210">
    <property type="entry name" value="HEPARIN-SULFATE LYASE"/>
    <property type="match status" value="1"/>
</dbReference>
<dbReference type="EMBL" id="JAUOQI010000012">
    <property type="protein sequence ID" value="MDO6578821.1"/>
    <property type="molecule type" value="Genomic_DNA"/>
</dbReference>
<sequence length="531" mass="61496">MTVTTQNNSLKNVFENVNDEQISFFLRENAGKNQEAKYNLFAAINESTVKTNSFEDVNIDFRTFDWTSSGQDRNWWWQVQALPFLGWFVACRGLLSVKERSLAAQFCKDSLVNWIEIIPEDDDKTLRWHDHATSYRLTNLFNWLFCLWLDDDLNEFGQELDCPYSMEGILKRHISWLSEDENYSKHTNHGFDQATVVFIIALYTNYPNWKSFFELAEDRLIEEIEFAYTEEGVHKENSPGYHIFMLRRLTRFSKLGDLHTNKVSDRAMLLEERATDFKEALTLADGTLPLVGDTRGGHFVEKYDYPSELTVYDYSESGYVIVKGNVLDKPLYLMVKNCFDSVYHRHDDDLHIYLSYDDIDLLSDGGLGAHNEKDPRRITLRSNECHNVPYIFGKKAIRNRKTLVGDPTLHVSEGFIVAESFLYGQKITRTVDISHLASGSIEITDVIDGEEKGMMENLFFHQFANVSLENNQAIISVDEQKRMTIAFGSENIRAETKDRPFSKQYGVYESAPSLIIDASEQSRHSFRVRLF</sequence>
<dbReference type="RefSeq" id="WP_303538733.1">
    <property type="nucleotide sequence ID" value="NZ_JAUOQI010000012.1"/>
</dbReference>
<evidence type="ECO:0000313" key="8">
    <source>
        <dbReference type="Proteomes" id="UP001170717"/>
    </source>
</evidence>
<keyword evidence="2" id="KW-0732">Signal</keyword>
<dbReference type="GO" id="GO:0016829">
    <property type="term" value="F:lyase activity"/>
    <property type="evidence" value="ECO:0007669"/>
    <property type="project" value="UniProtKB-KW"/>
</dbReference>
<evidence type="ECO:0000256" key="1">
    <source>
        <dbReference type="ARBA" id="ARBA00004418"/>
    </source>
</evidence>
<protein>
    <submittedName>
        <fullName evidence="7">Heparinase II/III family protein</fullName>
    </submittedName>
</protein>
<dbReference type="InterPro" id="IPR031680">
    <property type="entry name" value="Hepar_II_III_N"/>
</dbReference>
<feature type="domain" description="Heparin-sulfate lyase N-terminal" evidence="6">
    <location>
        <begin position="62"/>
        <end position="298"/>
    </location>
</feature>
<dbReference type="PANTHER" id="PTHR39210:SF1">
    <property type="entry name" value="HEPARIN-SULFATE LYASE"/>
    <property type="match status" value="1"/>
</dbReference>
<organism evidence="7 8">
    <name type="scientific">Alteromonas stellipolaris</name>
    <dbReference type="NCBI Taxonomy" id="233316"/>
    <lineage>
        <taxon>Bacteria</taxon>
        <taxon>Pseudomonadati</taxon>
        <taxon>Pseudomonadota</taxon>
        <taxon>Gammaproteobacteria</taxon>
        <taxon>Alteromonadales</taxon>
        <taxon>Alteromonadaceae</taxon>
        <taxon>Alteromonas/Salinimonas group</taxon>
        <taxon>Alteromonas</taxon>
    </lineage>
</organism>
<dbReference type="InterPro" id="IPR008929">
    <property type="entry name" value="Chondroitin_lyas"/>
</dbReference>
<dbReference type="Gene3D" id="1.50.10.100">
    <property type="entry name" value="Chondroitin AC/alginate lyase"/>
    <property type="match status" value="1"/>
</dbReference>
<feature type="domain" description="Heparinase II/III-like C-terminal" evidence="5">
    <location>
        <begin position="315"/>
        <end position="520"/>
    </location>
</feature>
<comment type="caution">
    <text evidence="7">The sequence shown here is derived from an EMBL/GenBank/DDBJ whole genome shotgun (WGS) entry which is preliminary data.</text>
</comment>
<dbReference type="InterPro" id="IPR012480">
    <property type="entry name" value="Hepar_II_III_C"/>
</dbReference>
<evidence type="ECO:0000256" key="4">
    <source>
        <dbReference type="ARBA" id="ARBA00023239"/>
    </source>
</evidence>
<comment type="subcellular location">
    <subcellularLocation>
        <location evidence="1">Periplasm</location>
    </subcellularLocation>
</comment>